<dbReference type="InterPro" id="IPR027359">
    <property type="entry name" value="Volt_channel_dom_sf"/>
</dbReference>
<evidence type="ECO:0000256" key="1">
    <source>
        <dbReference type="ARBA" id="ARBA00004141"/>
    </source>
</evidence>
<comment type="caution">
    <text evidence="9">The sequence shown here is derived from an EMBL/GenBank/DDBJ whole genome shotgun (WGS) entry which is preliminary data.</text>
</comment>
<sequence length="472" mass="55725">MSENPHCPIKLQKYEASKEEYKDREEENDSMRNLRRRINRVRVRQADNPPIDIWANWVVSSFFFKNLILSLIIVNVIVLGIQAEIGEVPGENLHLLKIVLALLDYCALFVFILEIGLKWIDDFWEFWVSGWNIFDFLVTLLSVLPDVIGMMRVLGNNPQVTGDFGSVGQYFRVFRIVRALKMVIHFKQMRLIALAITKAFRALLFITVLLFIFAYIFAIVGVMFFDKFSHSDTHDLEYREAFSSMLNALLTLWQIFTLDQWLKIYNDIQKVTVEKTTNWLWSAYIIFWILIGSFVFQNIFAGIMVNNFQIIRTELYQEAKKRIELEKAELNLEKLGVELHEYNRRQSKDKANINEEDQTKQDPTNSFLNEQRNKNIRRSRHSIERKSSSPELDIQEKIEKNLHNLILDNTMYCWPEDTFFRYLQAMESLQENLHERQTIIEMINQSLLNMLDNTALKPMKTKENLLSSLLKP</sequence>
<dbReference type="AlphaFoldDB" id="A0A7I8V3N4"/>
<dbReference type="GO" id="GO:0036128">
    <property type="term" value="C:CatSper complex"/>
    <property type="evidence" value="ECO:0007669"/>
    <property type="project" value="InterPro"/>
</dbReference>
<keyword evidence="4 7" id="KW-0472">Membrane</keyword>
<dbReference type="GO" id="GO:0009566">
    <property type="term" value="P:fertilization"/>
    <property type="evidence" value="ECO:0007669"/>
    <property type="project" value="TreeGrafter"/>
</dbReference>
<accession>A0A7I8V3N4</accession>
<dbReference type="PANTHER" id="PTHR46923">
    <property type="entry name" value="CATION CHANNEL SPERM-ASSOCIATED PROTEIN 2"/>
    <property type="match status" value="1"/>
</dbReference>
<evidence type="ECO:0000256" key="3">
    <source>
        <dbReference type="ARBA" id="ARBA00022989"/>
    </source>
</evidence>
<dbReference type="OrthoDB" id="416585at2759"/>
<dbReference type="SUPFAM" id="SSF81324">
    <property type="entry name" value="Voltage-gated potassium channels"/>
    <property type="match status" value="1"/>
</dbReference>
<dbReference type="EMBL" id="CAJFCJ010000001">
    <property type="protein sequence ID" value="CAD5110640.1"/>
    <property type="molecule type" value="Genomic_DNA"/>
</dbReference>
<keyword evidence="5" id="KW-0175">Coiled coil</keyword>
<dbReference type="InterPro" id="IPR028747">
    <property type="entry name" value="CatSper2"/>
</dbReference>
<feature type="transmembrane region" description="Helical" evidence="7">
    <location>
        <begin position="126"/>
        <end position="144"/>
    </location>
</feature>
<evidence type="ECO:0000256" key="4">
    <source>
        <dbReference type="ARBA" id="ARBA00023136"/>
    </source>
</evidence>
<reference evidence="9 10" key="1">
    <citation type="submission" date="2020-08" db="EMBL/GenBank/DDBJ databases">
        <authorList>
            <person name="Hejnol A."/>
        </authorList>
    </citation>
    <scope>NUCLEOTIDE SEQUENCE [LARGE SCALE GENOMIC DNA]</scope>
</reference>
<feature type="transmembrane region" description="Helical" evidence="7">
    <location>
        <begin position="95"/>
        <end position="120"/>
    </location>
</feature>
<keyword evidence="10" id="KW-1185">Reference proteome</keyword>
<evidence type="ECO:0000259" key="8">
    <source>
        <dbReference type="Pfam" id="PF00520"/>
    </source>
</evidence>
<comment type="subcellular location">
    <subcellularLocation>
        <location evidence="1">Membrane</location>
        <topology evidence="1">Multi-pass membrane protein</topology>
    </subcellularLocation>
</comment>
<feature type="transmembrane region" description="Helical" evidence="7">
    <location>
        <begin position="283"/>
        <end position="305"/>
    </location>
</feature>
<dbReference type="Gene3D" id="1.10.287.70">
    <property type="match status" value="1"/>
</dbReference>
<dbReference type="Pfam" id="PF00520">
    <property type="entry name" value="Ion_trans"/>
    <property type="match status" value="1"/>
</dbReference>
<dbReference type="PANTHER" id="PTHR46923:SF1">
    <property type="entry name" value="CATION CHANNEL SPERM-ASSOCIATED PROTEIN 2"/>
    <property type="match status" value="1"/>
</dbReference>
<gene>
    <name evidence="9" type="ORF">DGYR_LOCUS17</name>
</gene>
<protein>
    <submittedName>
        <fullName evidence="9">DgyrCDS24</fullName>
    </submittedName>
</protein>
<feature type="compositionally biased region" description="Polar residues" evidence="6">
    <location>
        <begin position="361"/>
        <end position="370"/>
    </location>
</feature>
<feature type="domain" description="Ion transport" evidence="8">
    <location>
        <begin position="62"/>
        <end position="312"/>
    </location>
</feature>
<evidence type="ECO:0000256" key="2">
    <source>
        <dbReference type="ARBA" id="ARBA00022692"/>
    </source>
</evidence>
<feature type="coiled-coil region" evidence="5">
    <location>
        <begin position="313"/>
        <end position="345"/>
    </location>
</feature>
<feature type="coiled-coil region" evidence="5">
    <location>
        <begin position="14"/>
        <end position="44"/>
    </location>
</feature>
<dbReference type="GO" id="GO:0048240">
    <property type="term" value="P:sperm capacitation"/>
    <property type="evidence" value="ECO:0007669"/>
    <property type="project" value="TreeGrafter"/>
</dbReference>
<evidence type="ECO:0000313" key="10">
    <source>
        <dbReference type="Proteomes" id="UP000549394"/>
    </source>
</evidence>
<dbReference type="InterPro" id="IPR005821">
    <property type="entry name" value="Ion_trans_dom"/>
</dbReference>
<keyword evidence="2 7" id="KW-0812">Transmembrane</keyword>
<name>A0A7I8V3N4_9ANNE</name>
<dbReference type="GO" id="GO:0030317">
    <property type="term" value="P:flagellated sperm motility"/>
    <property type="evidence" value="ECO:0007669"/>
    <property type="project" value="InterPro"/>
</dbReference>
<proteinExistence type="predicted"/>
<dbReference type="Proteomes" id="UP000549394">
    <property type="component" value="Unassembled WGS sequence"/>
</dbReference>
<evidence type="ECO:0000256" key="7">
    <source>
        <dbReference type="SAM" id="Phobius"/>
    </source>
</evidence>
<dbReference type="GO" id="GO:0005227">
    <property type="term" value="F:calcium-activated cation channel activity"/>
    <property type="evidence" value="ECO:0007669"/>
    <property type="project" value="InterPro"/>
</dbReference>
<evidence type="ECO:0000313" key="9">
    <source>
        <dbReference type="EMBL" id="CAD5110640.1"/>
    </source>
</evidence>
<evidence type="ECO:0000256" key="5">
    <source>
        <dbReference type="SAM" id="Coils"/>
    </source>
</evidence>
<dbReference type="Gene3D" id="1.20.120.350">
    <property type="entry name" value="Voltage-gated potassium channels. Chain C"/>
    <property type="match status" value="1"/>
</dbReference>
<feature type="transmembrane region" description="Helical" evidence="7">
    <location>
        <begin position="199"/>
        <end position="225"/>
    </location>
</feature>
<evidence type="ECO:0000256" key="6">
    <source>
        <dbReference type="SAM" id="MobiDB-lite"/>
    </source>
</evidence>
<feature type="transmembrane region" description="Helical" evidence="7">
    <location>
        <begin position="62"/>
        <end position="83"/>
    </location>
</feature>
<feature type="region of interest" description="Disordered" evidence="6">
    <location>
        <begin position="347"/>
        <end position="373"/>
    </location>
</feature>
<feature type="compositionally biased region" description="Basic and acidic residues" evidence="6">
    <location>
        <begin position="347"/>
        <end position="360"/>
    </location>
</feature>
<organism evidence="9 10">
    <name type="scientific">Dimorphilus gyrociliatus</name>
    <dbReference type="NCBI Taxonomy" id="2664684"/>
    <lineage>
        <taxon>Eukaryota</taxon>
        <taxon>Metazoa</taxon>
        <taxon>Spiralia</taxon>
        <taxon>Lophotrochozoa</taxon>
        <taxon>Annelida</taxon>
        <taxon>Polychaeta</taxon>
        <taxon>Polychaeta incertae sedis</taxon>
        <taxon>Dinophilidae</taxon>
        <taxon>Dimorphilus</taxon>
    </lineage>
</organism>
<keyword evidence="3 7" id="KW-1133">Transmembrane helix</keyword>